<sequence>MASINKVEIVIDCEAIENGAQGYQAVQMFADPSLVIDNSQGSYELSIKVNNGDVIRWSAFPKVSVAEDGSHYSVLIDAEHEWNSTLIKGWSAYQGNTQVYVYQEDGIPMNDSVNVPFVRQTAYMPYVQATATLPGRPNPGTQQKAAYTFWVQVFKDDQLIKEINWDPYVTAVQP</sequence>
<dbReference type="InterPro" id="IPR038712">
    <property type="entry name" value="PixA-like_sf"/>
</dbReference>
<evidence type="ECO:0000313" key="2">
    <source>
        <dbReference type="Proteomes" id="UP000033633"/>
    </source>
</evidence>
<reference evidence="1 2" key="1">
    <citation type="submission" date="2014-12" db="EMBL/GenBank/DDBJ databases">
        <title>Mercury Reductase activity and rhizosphere competence traits in the genome of root associated Photobacterium halotolerans MELD1.</title>
        <authorList>
            <person name="Mathew D.C."/>
            <person name="Huang C.-C."/>
        </authorList>
    </citation>
    <scope>NUCLEOTIDE SEQUENCE [LARGE SCALE GENOMIC DNA]</scope>
    <source>
        <strain evidence="1 2">MELD1</strain>
    </source>
</reference>
<proteinExistence type="predicted"/>
<evidence type="ECO:0008006" key="3">
    <source>
        <dbReference type="Google" id="ProtNLM"/>
    </source>
</evidence>
<gene>
    <name evidence="1" type="ORF">KY46_20910</name>
</gene>
<comment type="caution">
    <text evidence="1">The sequence shown here is derived from an EMBL/GenBank/DDBJ whole genome shotgun (WGS) entry which is preliminary data.</text>
</comment>
<dbReference type="Proteomes" id="UP000033633">
    <property type="component" value="Unassembled WGS sequence"/>
</dbReference>
<name>A0A0F5V706_9GAMM</name>
<evidence type="ECO:0000313" key="1">
    <source>
        <dbReference type="EMBL" id="KKC97975.1"/>
    </source>
</evidence>
<dbReference type="Gene3D" id="2.60.40.3910">
    <property type="entry name" value="Inclusion body protein"/>
    <property type="match status" value="1"/>
</dbReference>
<dbReference type="Pfam" id="PF12306">
    <property type="entry name" value="PixA"/>
    <property type="match status" value="1"/>
</dbReference>
<dbReference type="InterPro" id="IPR021087">
    <property type="entry name" value="Uncharacterised_PixA/AidA"/>
</dbReference>
<accession>A0A0F5V706</accession>
<dbReference type="EMBL" id="JWYV01000030">
    <property type="protein sequence ID" value="KKC97975.1"/>
    <property type="molecule type" value="Genomic_DNA"/>
</dbReference>
<keyword evidence="2" id="KW-1185">Reference proteome</keyword>
<dbReference type="RefSeq" id="WP_046222523.1">
    <property type="nucleotide sequence ID" value="NZ_JWYV01000030.1"/>
</dbReference>
<dbReference type="PATRIC" id="fig|265726.11.peg.3271"/>
<organism evidence="1 2">
    <name type="scientific">Photobacterium halotolerans</name>
    <dbReference type="NCBI Taxonomy" id="265726"/>
    <lineage>
        <taxon>Bacteria</taxon>
        <taxon>Pseudomonadati</taxon>
        <taxon>Pseudomonadota</taxon>
        <taxon>Gammaproteobacteria</taxon>
        <taxon>Vibrionales</taxon>
        <taxon>Vibrionaceae</taxon>
        <taxon>Photobacterium</taxon>
    </lineage>
</organism>
<dbReference type="OrthoDB" id="5817734at2"/>
<protein>
    <recommendedName>
        <fullName evidence="3">Inclusion body protein</fullName>
    </recommendedName>
</protein>
<dbReference type="AlphaFoldDB" id="A0A0F5V706"/>